<keyword evidence="3" id="KW-0812">Transmembrane</keyword>
<evidence type="ECO:0000256" key="3">
    <source>
        <dbReference type="SAM" id="Phobius"/>
    </source>
</evidence>
<keyword evidence="1" id="KW-0175">Coiled coil</keyword>
<feature type="region of interest" description="Disordered" evidence="2">
    <location>
        <begin position="511"/>
        <end position="531"/>
    </location>
</feature>
<organism evidence="4 5">
    <name type="scientific">Pseudorhizobium endolithicum</name>
    <dbReference type="NCBI Taxonomy" id="1191678"/>
    <lineage>
        <taxon>Bacteria</taxon>
        <taxon>Pseudomonadati</taxon>
        <taxon>Pseudomonadota</taxon>
        <taxon>Alphaproteobacteria</taxon>
        <taxon>Hyphomicrobiales</taxon>
        <taxon>Rhizobiaceae</taxon>
        <taxon>Rhizobium/Agrobacterium group</taxon>
        <taxon>Pseudorhizobium</taxon>
    </lineage>
</organism>
<reference evidence="4 5" key="1">
    <citation type="submission" date="2020-11" db="EMBL/GenBank/DDBJ databases">
        <authorList>
            <person name="Lassalle F."/>
        </authorList>
    </citation>
    <scope>NUCLEOTIDE SEQUENCE [LARGE SCALE GENOMIC DNA]</scope>
    <source>
        <strain evidence="4 5">JC140</strain>
    </source>
</reference>
<evidence type="ECO:0000256" key="2">
    <source>
        <dbReference type="SAM" id="MobiDB-lite"/>
    </source>
</evidence>
<sequence length="556" mass="59389">MIIDPHDEEVPALPELEGRATSWTFKGVLGLSAGAILAGALVALPLAIWLPRETQAEATLKVAQGELSSSQVDDLSRLLTSDTALDRIAGEFGRRGFGHPQPMSAPAFILDLLLGRADTAPSRADSLRDLLSGSVTLAAADGGARLVITANAPDADRASDIANGVAAVLVDRENPVFPVGDFGLARLEEASRRAETELRQFEAGSDEEKLEAARRAEAEKQEASQEAAATEARIADLDRKIEEATSLTVADVLEGQVPDSLEFTALEYHRQRHVEAKLAFDQLSVRLGPRHPRLQNAAGAVETARNDLDEELARLVANLRQQKAETSHKLAALRSRDGAVPPDVRDLAAKLASLEAASQAARQEYEKAVRAARADDSDQGPFLSLEVEAHPERAAVTGWSLPEAMGLGGATGLAVTIALALRRRNGADDAEVPEPDHGFAEAHGLVADRPVPDHVPEPIPDGLSEVDTQPDDEVPLPERIRDILYRNAVPAASARPVPPLVGAVLEGRLSAGGGQSSRHAPDPANDRDLLDPEILELRDHLAALRERVGQRSHARR</sequence>
<feature type="coiled-coil region" evidence="1">
    <location>
        <begin position="294"/>
        <end position="371"/>
    </location>
</feature>
<keyword evidence="3" id="KW-0472">Membrane</keyword>
<proteinExistence type="predicted"/>
<feature type="coiled-coil region" evidence="1">
    <location>
        <begin position="184"/>
        <end position="247"/>
    </location>
</feature>
<dbReference type="PANTHER" id="PTHR32309">
    <property type="entry name" value="TYROSINE-PROTEIN KINASE"/>
    <property type="match status" value="1"/>
</dbReference>
<evidence type="ECO:0000313" key="4">
    <source>
        <dbReference type="EMBL" id="CAD7054789.1"/>
    </source>
</evidence>
<gene>
    <name evidence="4" type="ORF">REJC140_02225</name>
</gene>
<keyword evidence="3" id="KW-1133">Transmembrane helix</keyword>
<dbReference type="RefSeq" id="WP_142594186.1">
    <property type="nucleotide sequence ID" value="NZ_CABFWF030000018.1"/>
</dbReference>
<evidence type="ECO:0000256" key="1">
    <source>
        <dbReference type="SAM" id="Coils"/>
    </source>
</evidence>
<dbReference type="Proteomes" id="UP000606921">
    <property type="component" value="Unassembled WGS sequence"/>
</dbReference>
<dbReference type="EMBL" id="CABFWF030000018">
    <property type="protein sequence ID" value="CAD7054789.1"/>
    <property type="molecule type" value="Genomic_DNA"/>
</dbReference>
<name>A0ABN7JYU4_9HYPH</name>
<accession>A0ABN7JYU4</accession>
<evidence type="ECO:0000313" key="5">
    <source>
        <dbReference type="Proteomes" id="UP000606921"/>
    </source>
</evidence>
<feature type="transmembrane region" description="Helical" evidence="3">
    <location>
        <begin position="28"/>
        <end position="50"/>
    </location>
</feature>
<dbReference type="PANTHER" id="PTHR32309:SF31">
    <property type="entry name" value="CAPSULAR EXOPOLYSACCHARIDE FAMILY"/>
    <property type="match status" value="1"/>
</dbReference>
<keyword evidence="5" id="KW-1185">Reference proteome</keyword>
<dbReference type="InterPro" id="IPR050445">
    <property type="entry name" value="Bact_polysacc_biosynth/exp"/>
</dbReference>
<comment type="caution">
    <text evidence="4">The sequence shown here is derived from an EMBL/GenBank/DDBJ whole genome shotgun (WGS) entry which is preliminary data.</text>
</comment>
<feature type="compositionally biased region" description="Basic and acidic residues" evidence="2">
    <location>
        <begin position="519"/>
        <end position="531"/>
    </location>
</feature>
<protein>
    <submittedName>
        <fullName evidence="4">Succinoglycan biosynthesis protein exop</fullName>
    </submittedName>
</protein>